<sequence length="248" mass="28126">MSNRTRIITTTLLFLLIIPFNLSAITAEEIINTMDGMQTFDTSYSTGSIKTTDRFGVKESTFKAWAQGSSDSLIEFTSVAERGQKILRTKGSLYLFYPDAEELIRLQGAALRQSLLGSDLSYEDMTEEKNTLDDYTVRLDGSQIVNGHDCHVLTLTAKTRQVAYPIQKIWVDKETYLVWKAAYSTAQGRLLKEMEVLDTIVVDGRTLPKQTKIEDKMKRDSSTIMALDTLEVNIPLDRKIFTLENLTW</sequence>
<feature type="domain" description="Uncharacterized protein TP-0789" evidence="1">
    <location>
        <begin position="69"/>
        <end position="247"/>
    </location>
</feature>
<dbReference type="InterPro" id="IPR029046">
    <property type="entry name" value="LolA/LolB/LppX"/>
</dbReference>
<protein>
    <recommendedName>
        <fullName evidence="1">Uncharacterized protein TP-0789 domain-containing protein</fullName>
    </recommendedName>
</protein>
<evidence type="ECO:0000259" key="1">
    <source>
        <dbReference type="Pfam" id="PF17131"/>
    </source>
</evidence>
<comment type="caution">
    <text evidence="2">The sequence shown here is derived from an EMBL/GenBank/DDBJ whole genome shotgun (WGS) entry which is preliminary data.</text>
</comment>
<evidence type="ECO:0000313" key="2">
    <source>
        <dbReference type="EMBL" id="MPL98243.1"/>
    </source>
</evidence>
<dbReference type="InterPro" id="IPR033399">
    <property type="entry name" value="TP_0789-like"/>
</dbReference>
<dbReference type="SUPFAM" id="SSF89392">
    <property type="entry name" value="Prokaryotic lipoproteins and lipoprotein localization factors"/>
    <property type="match status" value="1"/>
</dbReference>
<dbReference type="EMBL" id="VSSQ01000597">
    <property type="protein sequence ID" value="MPL98243.1"/>
    <property type="molecule type" value="Genomic_DNA"/>
</dbReference>
<organism evidence="2">
    <name type="scientific">bioreactor metagenome</name>
    <dbReference type="NCBI Taxonomy" id="1076179"/>
    <lineage>
        <taxon>unclassified sequences</taxon>
        <taxon>metagenomes</taxon>
        <taxon>ecological metagenomes</taxon>
    </lineage>
</organism>
<name>A0A644W740_9ZZZZ</name>
<dbReference type="InterPro" id="IPR052944">
    <property type="entry name" value="Sporulation_related"/>
</dbReference>
<dbReference type="Gene3D" id="2.50.20.10">
    <property type="entry name" value="Lipoprotein localisation LolA/LolB/LppX"/>
    <property type="match status" value="1"/>
</dbReference>
<dbReference type="PANTHER" id="PTHR37507:SF2">
    <property type="entry name" value="SPORULATION PROTEIN YDCC"/>
    <property type="match status" value="1"/>
</dbReference>
<dbReference type="PANTHER" id="PTHR37507">
    <property type="entry name" value="SPORULATION PROTEIN YDCC"/>
    <property type="match status" value="1"/>
</dbReference>
<proteinExistence type="predicted"/>
<dbReference type="Pfam" id="PF17131">
    <property type="entry name" value="LolA_like"/>
    <property type="match status" value="1"/>
</dbReference>
<reference evidence="2" key="1">
    <citation type="submission" date="2019-08" db="EMBL/GenBank/DDBJ databases">
        <authorList>
            <person name="Kucharzyk K."/>
            <person name="Murdoch R.W."/>
            <person name="Higgins S."/>
            <person name="Loffler F."/>
        </authorList>
    </citation>
    <scope>NUCLEOTIDE SEQUENCE</scope>
</reference>
<gene>
    <name evidence="2" type="ORF">SDC9_44443</name>
</gene>
<accession>A0A644W740</accession>
<dbReference type="CDD" id="cd16329">
    <property type="entry name" value="LolA_like"/>
    <property type="match status" value="1"/>
</dbReference>
<dbReference type="AlphaFoldDB" id="A0A644W740"/>